<organism evidence="4 5">
    <name type="scientific">Streptomyces tagetis</name>
    <dbReference type="NCBI Taxonomy" id="2820809"/>
    <lineage>
        <taxon>Bacteria</taxon>
        <taxon>Bacillati</taxon>
        <taxon>Actinomycetota</taxon>
        <taxon>Actinomycetes</taxon>
        <taxon>Kitasatosporales</taxon>
        <taxon>Streptomycetaceae</taxon>
        <taxon>Streptomyces</taxon>
    </lineage>
</organism>
<name>A0A941B7K7_9ACTN</name>
<keyword evidence="4" id="KW-0378">Hydrolase</keyword>
<reference evidence="4" key="1">
    <citation type="submission" date="2021-04" db="EMBL/GenBank/DDBJ databases">
        <title>Genome seq and assembly of Streptomyces sp. RG38.</title>
        <authorList>
            <person name="Chhetri G."/>
        </authorList>
    </citation>
    <scope>NUCLEOTIDE SEQUENCE</scope>
    <source>
        <strain evidence="4">RG38</strain>
    </source>
</reference>
<keyword evidence="4" id="KW-0540">Nuclease</keyword>
<evidence type="ECO:0000259" key="3">
    <source>
        <dbReference type="Pfam" id="PF03372"/>
    </source>
</evidence>
<keyword evidence="5" id="KW-1185">Reference proteome</keyword>
<keyword evidence="2" id="KW-0812">Transmembrane</keyword>
<keyword evidence="2" id="KW-0472">Membrane</keyword>
<dbReference type="InterPro" id="IPR005135">
    <property type="entry name" value="Endo/exonuclease/phosphatase"/>
</dbReference>
<protein>
    <submittedName>
        <fullName evidence="4">Endonuclease/exonuclease/phosphatase family protein</fullName>
    </submittedName>
</protein>
<feature type="domain" description="Endonuclease/exonuclease/phosphatase" evidence="3">
    <location>
        <begin position="121"/>
        <end position="324"/>
    </location>
</feature>
<dbReference type="RefSeq" id="WP_210872044.1">
    <property type="nucleotide sequence ID" value="NZ_JAGPNL010000003.1"/>
</dbReference>
<dbReference type="SUPFAM" id="SSF56219">
    <property type="entry name" value="DNase I-like"/>
    <property type="match status" value="1"/>
</dbReference>
<evidence type="ECO:0000313" key="5">
    <source>
        <dbReference type="Proteomes" id="UP000677875"/>
    </source>
</evidence>
<dbReference type="InterPro" id="IPR036691">
    <property type="entry name" value="Endo/exonu/phosph_ase_sf"/>
</dbReference>
<dbReference type="Proteomes" id="UP000677875">
    <property type="component" value="Unassembled WGS sequence"/>
</dbReference>
<sequence length="337" mass="35102">MDTDTATGEWTEEPGAPRPEHRPGRGPRAWCGGLLFAGVSAVVGCRAADTDGVTPVPQLLAFLPWLLVPVGLGLLLALRARWWTGLVWGVALLGLLAWYTGPYGKTGGPPAGPPVAELRVLTSNVEFGQGTTALIATVRGEKPDLIFVQECDPGCEAALRKELGADYPHRRAVSGGGSEGSVILSAHPLTAAPGVPATMGMPAAVADVRGHAVHLRLAHPMPPLPGQVSLWRTELGALRAAAAGDGGGPAILAGDFNASQDHAAFRRLLDTGLTDAARLAGADRAPSWPSRSTPAFGVQIDHVLVSEHFTAHRARFLRLAGTDHRALVVDLTLHGDG</sequence>
<keyword evidence="4" id="KW-0255">Endonuclease</keyword>
<dbReference type="EMBL" id="JAGPNL010000003">
    <property type="protein sequence ID" value="MBQ0827563.1"/>
    <property type="molecule type" value="Genomic_DNA"/>
</dbReference>
<evidence type="ECO:0000256" key="2">
    <source>
        <dbReference type="SAM" id="Phobius"/>
    </source>
</evidence>
<evidence type="ECO:0000256" key="1">
    <source>
        <dbReference type="SAM" id="MobiDB-lite"/>
    </source>
</evidence>
<dbReference type="Pfam" id="PF03372">
    <property type="entry name" value="Exo_endo_phos"/>
    <property type="match status" value="1"/>
</dbReference>
<comment type="caution">
    <text evidence="4">The sequence shown here is derived from an EMBL/GenBank/DDBJ whole genome shotgun (WGS) entry which is preliminary data.</text>
</comment>
<dbReference type="AlphaFoldDB" id="A0A941B7K7"/>
<accession>A0A941B7K7</accession>
<gene>
    <name evidence="4" type="ORF">J5Y05_13735</name>
</gene>
<feature type="transmembrane region" description="Helical" evidence="2">
    <location>
        <begin position="85"/>
        <end position="101"/>
    </location>
</feature>
<feature type="region of interest" description="Disordered" evidence="1">
    <location>
        <begin position="1"/>
        <end position="25"/>
    </location>
</feature>
<keyword evidence="2" id="KW-1133">Transmembrane helix</keyword>
<feature type="transmembrane region" description="Helical" evidence="2">
    <location>
        <begin position="59"/>
        <end position="78"/>
    </location>
</feature>
<dbReference type="Gene3D" id="3.60.10.10">
    <property type="entry name" value="Endonuclease/exonuclease/phosphatase"/>
    <property type="match status" value="1"/>
</dbReference>
<proteinExistence type="predicted"/>
<dbReference type="GO" id="GO:0004519">
    <property type="term" value="F:endonuclease activity"/>
    <property type="evidence" value="ECO:0007669"/>
    <property type="project" value="UniProtKB-KW"/>
</dbReference>
<evidence type="ECO:0000313" key="4">
    <source>
        <dbReference type="EMBL" id="MBQ0827563.1"/>
    </source>
</evidence>